<organism evidence="2 3">
    <name type="scientific">Clytia hemisphaerica</name>
    <dbReference type="NCBI Taxonomy" id="252671"/>
    <lineage>
        <taxon>Eukaryota</taxon>
        <taxon>Metazoa</taxon>
        <taxon>Cnidaria</taxon>
        <taxon>Hydrozoa</taxon>
        <taxon>Hydroidolina</taxon>
        <taxon>Leptothecata</taxon>
        <taxon>Obeliida</taxon>
        <taxon>Clytiidae</taxon>
        <taxon>Clytia</taxon>
    </lineage>
</organism>
<keyword evidence="3" id="KW-1185">Reference proteome</keyword>
<protein>
    <recommendedName>
        <fullName evidence="4">Cnidarian restricted protein</fullName>
    </recommendedName>
</protein>
<proteinExistence type="predicted"/>
<feature type="chain" id="PRO_5029742279" description="Cnidarian restricted protein" evidence="1">
    <location>
        <begin position="22"/>
        <end position="121"/>
    </location>
</feature>
<feature type="signal peptide" evidence="1">
    <location>
        <begin position="1"/>
        <end position="21"/>
    </location>
</feature>
<name>A0A7M5V7B9_9CNID</name>
<evidence type="ECO:0000313" key="2">
    <source>
        <dbReference type="EnsemblMetazoa" id="CLYHEMP003624.1"/>
    </source>
</evidence>
<reference evidence="2" key="1">
    <citation type="submission" date="2021-01" db="UniProtKB">
        <authorList>
            <consortium name="EnsemblMetazoa"/>
        </authorList>
    </citation>
    <scope>IDENTIFICATION</scope>
</reference>
<dbReference type="AlphaFoldDB" id="A0A7M5V7B9"/>
<keyword evidence="1" id="KW-0732">Signal</keyword>
<accession>A0A7M5V7B9</accession>
<dbReference type="Proteomes" id="UP000594262">
    <property type="component" value="Unplaced"/>
</dbReference>
<sequence length="121" mass="13639">DFALRRYNSVVLLLIETSVWTTDTGIGGATDTGIGGASDPGISGAPASTGPYFKMRNIAMRIIWFNKGTTIPSILLGASRSIFLFTFNRFKFKYTFSTEMHFFVRFIPLKPSQSFFRTYRQ</sequence>
<dbReference type="EnsemblMetazoa" id="CLYHEMT003624.1">
    <property type="protein sequence ID" value="CLYHEMP003624.1"/>
    <property type="gene ID" value="CLYHEMG003624"/>
</dbReference>
<evidence type="ECO:0008006" key="4">
    <source>
        <dbReference type="Google" id="ProtNLM"/>
    </source>
</evidence>
<evidence type="ECO:0000256" key="1">
    <source>
        <dbReference type="SAM" id="SignalP"/>
    </source>
</evidence>
<evidence type="ECO:0000313" key="3">
    <source>
        <dbReference type="Proteomes" id="UP000594262"/>
    </source>
</evidence>